<dbReference type="OrthoDB" id="5857298at2759"/>
<dbReference type="STRING" id="29170.A0A368H377"/>
<dbReference type="SUPFAM" id="SSF55797">
    <property type="entry name" value="PR-1-like"/>
    <property type="match status" value="1"/>
</dbReference>
<dbReference type="InterPro" id="IPR001283">
    <property type="entry name" value="CRISP-related"/>
</dbReference>
<keyword evidence="1" id="KW-0732">Signal</keyword>
<accession>A0A368H377</accession>
<dbReference type="PANTHER" id="PTHR10334">
    <property type="entry name" value="CYSTEINE-RICH SECRETORY PROTEIN-RELATED"/>
    <property type="match status" value="1"/>
</dbReference>
<proteinExistence type="predicted"/>
<protein>
    <submittedName>
        <fullName evidence="3">SCP-like protein</fullName>
    </submittedName>
</protein>
<evidence type="ECO:0000256" key="1">
    <source>
        <dbReference type="SAM" id="SignalP"/>
    </source>
</evidence>
<dbReference type="Gene3D" id="3.40.33.10">
    <property type="entry name" value="CAP"/>
    <property type="match status" value="1"/>
</dbReference>
<feature type="domain" description="SCP" evidence="2">
    <location>
        <begin position="34"/>
        <end position="185"/>
    </location>
</feature>
<dbReference type="SMART" id="SM00198">
    <property type="entry name" value="SCP"/>
    <property type="match status" value="1"/>
</dbReference>
<feature type="signal peptide" evidence="1">
    <location>
        <begin position="1"/>
        <end position="23"/>
    </location>
</feature>
<dbReference type="InterPro" id="IPR035940">
    <property type="entry name" value="CAP_sf"/>
</dbReference>
<gene>
    <name evidence="3" type="ORF">ANCCAN_04163</name>
</gene>
<keyword evidence="4" id="KW-1185">Reference proteome</keyword>
<dbReference type="InterPro" id="IPR014044">
    <property type="entry name" value="CAP_dom"/>
</dbReference>
<dbReference type="CDD" id="cd05380">
    <property type="entry name" value="CAP_euk"/>
    <property type="match status" value="1"/>
</dbReference>
<evidence type="ECO:0000313" key="4">
    <source>
        <dbReference type="Proteomes" id="UP000252519"/>
    </source>
</evidence>
<dbReference type="Proteomes" id="UP000252519">
    <property type="component" value="Unassembled WGS sequence"/>
</dbReference>
<dbReference type="EMBL" id="JOJR01000030">
    <property type="protein sequence ID" value="RCN49707.1"/>
    <property type="molecule type" value="Genomic_DNA"/>
</dbReference>
<dbReference type="Pfam" id="PF00188">
    <property type="entry name" value="CAP"/>
    <property type="match status" value="1"/>
</dbReference>
<feature type="chain" id="PRO_5016793724" evidence="1">
    <location>
        <begin position="24"/>
        <end position="216"/>
    </location>
</feature>
<organism evidence="3 4">
    <name type="scientific">Ancylostoma caninum</name>
    <name type="common">Dog hookworm</name>
    <dbReference type="NCBI Taxonomy" id="29170"/>
    <lineage>
        <taxon>Eukaryota</taxon>
        <taxon>Metazoa</taxon>
        <taxon>Ecdysozoa</taxon>
        <taxon>Nematoda</taxon>
        <taxon>Chromadorea</taxon>
        <taxon>Rhabditida</taxon>
        <taxon>Rhabditina</taxon>
        <taxon>Rhabditomorpha</taxon>
        <taxon>Strongyloidea</taxon>
        <taxon>Ancylostomatidae</taxon>
        <taxon>Ancylostomatinae</taxon>
        <taxon>Ancylostoma</taxon>
    </lineage>
</organism>
<name>A0A368H377_ANCCA</name>
<evidence type="ECO:0000259" key="2">
    <source>
        <dbReference type="SMART" id="SM00198"/>
    </source>
</evidence>
<sequence>MATHIQTASEMFVFLALIGYAAADIHCASYTLSSAQRELLLEGHNEIRRNIAFGRQENKDGLPPLGPAKNMYALDWDCELEKKAEESLSKCTLDEKVDAGRNMIQLNSNEGTLFDTDYMTIALSNWVAPVKFFGKKEPVNAYDGMHCQFTNMVHANTTKVGCSFKRCGENFLFACLYDKCGVKEALLYENGQPCEEDDDCTTFYGSECSKGLCIKS</sequence>
<dbReference type="AlphaFoldDB" id="A0A368H377"/>
<reference evidence="3 4" key="1">
    <citation type="submission" date="2014-10" db="EMBL/GenBank/DDBJ databases">
        <title>Draft genome of the hookworm Ancylostoma caninum.</title>
        <authorList>
            <person name="Mitreva M."/>
        </authorList>
    </citation>
    <scope>NUCLEOTIDE SEQUENCE [LARGE SCALE GENOMIC DNA]</scope>
    <source>
        <strain evidence="3 4">Baltimore</strain>
    </source>
</reference>
<comment type="caution">
    <text evidence="3">The sequence shown here is derived from an EMBL/GenBank/DDBJ whole genome shotgun (WGS) entry which is preliminary data.</text>
</comment>
<evidence type="ECO:0000313" key="3">
    <source>
        <dbReference type="EMBL" id="RCN49707.1"/>
    </source>
</evidence>